<evidence type="ECO:0000256" key="1">
    <source>
        <dbReference type="ARBA" id="ARBA00005336"/>
    </source>
</evidence>
<dbReference type="InterPro" id="IPR001764">
    <property type="entry name" value="Glyco_hydro_3_N"/>
</dbReference>
<reference evidence="6 7" key="1">
    <citation type="journal article" date="2015" name="Genome Announc.">
        <title>Expanding the biotechnology potential of lactobacilli through comparative genomics of 213 strains and associated genera.</title>
        <authorList>
            <person name="Sun Z."/>
            <person name="Harris H.M."/>
            <person name="McCann A."/>
            <person name="Guo C."/>
            <person name="Argimon S."/>
            <person name="Zhang W."/>
            <person name="Yang X."/>
            <person name="Jeffery I.B."/>
            <person name="Cooney J.C."/>
            <person name="Kagawa T.F."/>
            <person name="Liu W."/>
            <person name="Song Y."/>
            <person name="Salvetti E."/>
            <person name="Wrobel A."/>
            <person name="Rasinkangas P."/>
            <person name="Parkhill J."/>
            <person name="Rea M.C."/>
            <person name="O'Sullivan O."/>
            <person name="Ritari J."/>
            <person name="Douillard F.P."/>
            <person name="Paul Ross R."/>
            <person name="Yang R."/>
            <person name="Briner A.E."/>
            <person name="Felis G.E."/>
            <person name="de Vos W.M."/>
            <person name="Barrangou R."/>
            <person name="Klaenhammer T.R."/>
            <person name="Caufield P.W."/>
            <person name="Cui Y."/>
            <person name="Zhang H."/>
            <person name="O'Toole P.W."/>
        </authorList>
    </citation>
    <scope>NUCLEOTIDE SEQUENCE [LARGE SCALE GENOMIC DNA]</scope>
    <source>
        <strain evidence="6 7">JCM 15530</strain>
    </source>
</reference>
<dbReference type="PANTHER" id="PTHR42715">
    <property type="entry name" value="BETA-GLUCOSIDASE"/>
    <property type="match status" value="1"/>
</dbReference>
<dbReference type="Proteomes" id="UP000050911">
    <property type="component" value="Unassembled WGS sequence"/>
</dbReference>
<keyword evidence="2 6" id="KW-0378">Hydrolase</keyword>
<comment type="caution">
    <text evidence="6">The sequence shown here is derived from an EMBL/GenBank/DDBJ whole genome shotgun (WGS) entry which is preliminary data.</text>
</comment>
<feature type="signal peptide" evidence="4">
    <location>
        <begin position="1"/>
        <end position="31"/>
    </location>
</feature>
<dbReference type="SMART" id="SM01217">
    <property type="entry name" value="Fn3_like"/>
    <property type="match status" value="1"/>
</dbReference>
<dbReference type="Gene3D" id="3.20.20.300">
    <property type="entry name" value="Glycoside hydrolase, family 3, N-terminal domain"/>
    <property type="match status" value="1"/>
</dbReference>
<dbReference type="RefSeq" id="WP_056941597.1">
    <property type="nucleotide sequence ID" value="NZ_AZCX01000001.1"/>
</dbReference>
<dbReference type="InterPro" id="IPR013783">
    <property type="entry name" value="Ig-like_fold"/>
</dbReference>
<evidence type="ECO:0000256" key="4">
    <source>
        <dbReference type="SAM" id="SignalP"/>
    </source>
</evidence>
<feature type="domain" description="Fibronectin type III-like" evidence="5">
    <location>
        <begin position="351"/>
        <end position="422"/>
    </location>
</feature>
<dbReference type="PATRIC" id="fig|1302272.5.peg.69"/>
<evidence type="ECO:0000259" key="5">
    <source>
        <dbReference type="SMART" id="SM01217"/>
    </source>
</evidence>
<dbReference type="InterPro" id="IPR026891">
    <property type="entry name" value="Fn3-like"/>
</dbReference>
<sequence>MKRVSKRVRRGLGVAAIVAAGLGSSTIVAHALVTSPTETTLERSNGELSTQIATSGMVLLQNKHQALPVSNGQSIALFGSGAYGTYKGGTGSGDVNPRQVINIWTGLKQGGYQISSTDWLTKMASQYDGQKKLYESTLGKIPFAGAFQYQDPQLTQADFDGAEATTGVYVISRSSGEGNDRKNSGGDYQLTNTEKRNIKLMSEHYDKSVVLLNVGGPIDTSFVTEDPDLDSVLLVSQGGQNMGTAVAEIMSGQVNPSGKLTATWAKQYQDYPAAGTFSNDDNYTGTEKYTEGIFVGYRYFDSYNVTPQYAFGYGQSYTTFKLAPQKATVKNGQYTTSVKVTNTGTRYSGQDVVQLYYSAPKGDVSKAFQNLGAYAKTKSLAPGESQIVRLGMKVTDMASYESQSHTFAMGAGKYLMRVGDSSRNTRVATVLNLPQKVQTQQLSNAAAPAEDPTTLTGDRKSYEPAGQAGQIAKAQQIKLEPLALRAKAETKQVVAPSITGTGSTIKNATLKDVYDGRLTMAQFVAGLSTKQLANIVEGNVDPLTEAGREGIKNQLGGPGGVIGGAATALPYAAGQTTDNYADSLGIPVTVNADGPAGIRLPQTYVKNGQTYYNYATAWPIGTLIAQAWDPALIEKMGRATANEMKALGVTTWLAPGMNIQRDPLGGRNFEYYSEDPLVSGISATAETRGVQSETGLGVAIKHFAVNSQENSRMTSDSVVGEQALREIYLRGFEIAVKDAQPQFVMSSYNKLNGTYTAANKDLLTTILRDQWGFKGAVMTDWFSLPGLFSAAQVMAAGNDLIMPGGSQVFLANAADAKTRADMARSASRILSMVMNSDQFADKYHVSVPSATPATVNTTMVSNGQPY</sequence>
<keyword evidence="4" id="KW-0732">Signal</keyword>
<feature type="chain" id="PRO_5006405305" evidence="4">
    <location>
        <begin position="32"/>
        <end position="866"/>
    </location>
</feature>
<protein>
    <submittedName>
        <fullName evidence="6">Beta-glucosidase-like glycosyl hydrolase</fullName>
    </submittedName>
</protein>
<feature type="region of interest" description="Disordered" evidence="3">
    <location>
        <begin position="441"/>
        <end position="460"/>
    </location>
</feature>
<dbReference type="Gene3D" id="3.40.50.1700">
    <property type="entry name" value="Glycoside hydrolase family 3 C-terminal domain"/>
    <property type="match status" value="1"/>
</dbReference>
<dbReference type="Pfam" id="PF01915">
    <property type="entry name" value="Glyco_hydro_3_C"/>
    <property type="match status" value="1"/>
</dbReference>
<dbReference type="InterPro" id="IPR017853">
    <property type="entry name" value="GH"/>
</dbReference>
<comment type="similarity">
    <text evidence="1">Belongs to the glycosyl hydrolase 3 family.</text>
</comment>
<dbReference type="STRING" id="1302272.FC96_GL000071"/>
<dbReference type="SUPFAM" id="SSF52279">
    <property type="entry name" value="Beta-D-glucan exohydrolase, C-terminal domain"/>
    <property type="match status" value="1"/>
</dbReference>
<dbReference type="GO" id="GO:0004553">
    <property type="term" value="F:hydrolase activity, hydrolyzing O-glycosyl compounds"/>
    <property type="evidence" value="ECO:0007669"/>
    <property type="project" value="InterPro"/>
</dbReference>
<dbReference type="Pfam" id="PF00933">
    <property type="entry name" value="Glyco_hydro_3"/>
    <property type="match status" value="1"/>
</dbReference>
<accession>A0A0R1HR92</accession>
<dbReference type="GO" id="GO:0005975">
    <property type="term" value="P:carbohydrate metabolic process"/>
    <property type="evidence" value="ECO:0007669"/>
    <property type="project" value="InterPro"/>
</dbReference>
<evidence type="ECO:0000313" key="6">
    <source>
        <dbReference type="EMBL" id="KRK49152.1"/>
    </source>
</evidence>
<dbReference type="Pfam" id="PF14310">
    <property type="entry name" value="Fn3-like"/>
    <property type="match status" value="1"/>
</dbReference>
<dbReference type="PRINTS" id="PR00133">
    <property type="entry name" value="GLHYDRLASE3"/>
</dbReference>
<name>A0A0R1HR92_9LACO</name>
<dbReference type="OrthoDB" id="9805821at2"/>
<dbReference type="Gene3D" id="2.60.40.10">
    <property type="entry name" value="Immunoglobulins"/>
    <property type="match status" value="1"/>
</dbReference>
<dbReference type="PANTHER" id="PTHR42715:SF10">
    <property type="entry name" value="BETA-GLUCOSIDASE"/>
    <property type="match status" value="1"/>
</dbReference>
<dbReference type="InterPro" id="IPR036962">
    <property type="entry name" value="Glyco_hydro_3_N_sf"/>
</dbReference>
<proteinExistence type="inferred from homology"/>
<dbReference type="EMBL" id="AZCX01000001">
    <property type="protein sequence ID" value="KRK49152.1"/>
    <property type="molecule type" value="Genomic_DNA"/>
</dbReference>
<dbReference type="InterPro" id="IPR036881">
    <property type="entry name" value="Glyco_hydro_3_C_sf"/>
</dbReference>
<dbReference type="InterPro" id="IPR050288">
    <property type="entry name" value="Cellulose_deg_GH3"/>
</dbReference>
<keyword evidence="7" id="KW-1185">Reference proteome</keyword>
<evidence type="ECO:0000256" key="2">
    <source>
        <dbReference type="ARBA" id="ARBA00022801"/>
    </source>
</evidence>
<dbReference type="InterPro" id="IPR002772">
    <property type="entry name" value="Glyco_hydro_3_C"/>
</dbReference>
<evidence type="ECO:0000256" key="3">
    <source>
        <dbReference type="SAM" id="MobiDB-lite"/>
    </source>
</evidence>
<evidence type="ECO:0000313" key="7">
    <source>
        <dbReference type="Proteomes" id="UP000050911"/>
    </source>
</evidence>
<gene>
    <name evidence="6" type="ORF">FC96_GL000071</name>
</gene>
<organism evidence="6 7">
    <name type="scientific">Secundilactobacillus kimchicus JCM 15530</name>
    <dbReference type="NCBI Taxonomy" id="1302272"/>
    <lineage>
        <taxon>Bacteria</taxon>
        <taxon>Bacillati</taxon>
        <taxon>Bacillota</taxon>
        <taxon>Bacilli</taxon>
        <taxon>Lactobacillales</taxon>
        <taxon>Lactobacillaceae</taxon>
        <taxon>Secundilactobacillus</taxon>
    </lineage>
</organism>
<dbReference type="AlphaFoldDB" id="A0A0R1HR92"/>
<dbReference type="SUPFAM" id="SSF51445">
    <property type="entry name" value="(Trans)glycosidases"/>
    <property type="match status" value="1"/>
</dbReference>